<evidence type="ECO:0000259" key="5">
    <source>
        <dbReference type="Pfam" id="PF01575"/>
    </source>
</evidence>
<evidence type="ECO:0000256" key="2">
    <source>
        <dbReference type="ARBA" id="ARBA00023315"/>
    </source>
</evidence>
<dbReference type="Pfam" id="PF01515">
    <property type="entry name" value="PTA_PTB"/>
    <property type="match status" value="1"/>
</dbReference>
<accession>A0ABT6UQN4</accession>
<dbReference type="InterPro" id="IPR002539">
    <property type="entry name" value="MaoC-like_dom"/>
</dbReference>
<dbReference type="Proteomes" id="UP001229025">
    <property type="component" value="Unassembled WGS sequence"/>
</dbReference>
<dbReference type="PANTHER" id="PTHR43356">
    <property type="entry name" value="PHOSPHATE ACETYLTRANSFERASE"/>
    <property type="match status" value="1"/>
</dbReference>
<dbReference type="EMBL" id="JASCSA010000008">
    <property type="protein sequence ID" value="MDI5885007.1"/>
    <property type="molecule type" value="Genomic_DNA"/>
</dbReference>
<dbReference type="InterPro" id="IPR029069">
    <property type="entry name" value="HotDog_dom_sf"/>
</dbReference>
<dbReference type="Gene3D" id="3.10.129.10">
    <property type="entry name" value="Hotdog Thioesterase"/>
    <property type="match status" value="1"/>
</dbReference>
<keyword evidence="2" id="KW-0012">Acyltransferase</keyword>
<feature type="domain" description="Phosphate acetyl/butaryl transferase" evidence="4">
    <location>
        <begin position="295"/>
        <end position="499"/>
    </location>
</feature>
<evidence type="ECO:0000313" key="6">
    <source>
        <dbReference type="EMBL" id="MDI5885007.1"/>
    </source>
</evidence>
<evidence type="ECO:0000313" key="7">
    <source>
        <dbReference type="Proteomes" id="UP001229025"/>
    </source>
</evidence>
<evidence type="ECO:0000256" key="3">
    <source>
        <dbReference type="SAM" id="MobiDB-lite"/>
    </source>
</evidence>
<dbReference type="NCBIfam" id="NF008852">
    <property type="entry name" value="PRK11890.1"/>
    <property type="match status" value="1"/>
</dbReference>
<dbReference type="InterPro" id="IPR003965">
    <property type="entry name" value="Fatty_acid_synthase"/>
</dbReference>
<feature type="domain" description="MaoC-like" evidence="5">
    <location>
        <begin position="80"/>
        <end position="168"/>
    </location>
</feature>
<dbReference type="SUPFAM" id="SSF53659">
    <property type="entry name" value="Isocitrate/Isopropylmalate dehydrogenase-like"/>
    <property type="match status" value="1"/>
</dbReference>
<dbReference type="PRINTS" id="PR01483">
    <property type="entry name" value="FASYNTHASE"/>
</dbReference>
<dbReference type="CDD" id="cd03449">
    <property type="entry name" value="R_hydratase"/>
    <property type="match status" value="1"/>
</dbReference>
<dbReference type="InterPro" id="IPR050500">
    <property type="entry name" value="Phos_Acetyltrans/Butyryltrans"/>
</dbReference>
<organism evidence="6 7">
    <name type="scientific">Cobetia amphilecti</name>
    <dbReference type="NCBI Taxonomy" id="1055104"/>
    <lineage>
        <taxon>Bacteria</taxon>
        <taxon>Pseudomonadati</taxon>
        <taxon>Pseudomonadota</taxon>
        <taxon>Gammaproteobacteria</taxon>
        <taxon>Oceanospirillales</taxon>
        <taxon>Halomonadaceae</taxon>
        <taxon>Cobetia</taxon>
    </lineage>
</organism>
<dbReference type="PANTHER" id="PTHR43356:SF2">
    <property type="entry name" value="PHOSPHATE ACETYLTRANSFERASE"/>
    <property type="match status" value="1"/>
</dbReference>
<dbReference type="NCBIfam" id="NF006045">
    <property type="entry name" value="PRK08190.1"/>
    <property type="match status" value="1"/>
</dbReference>
<reference evidence="7" key="1">
    <citation type="submission" date="2023-07" db="EMBL/GenBank/DDBJ databases">
        <title>Genome-based characterization of strain KMM 296 and proposal for reclassification of Cobetia litoralis and Cobetia pacifica, and emended description of the species Cobetia amphilecti and Cobetia marina.</title>
        <authorList>
            <person name="Balabanova L."/>
            <person name="Nedashkovskaya O."/>
        </authorList>
    </citation>
    <scope>NUCLEOTIDE SEQUENCE [LARGE SCALE GENOMIC DNA]</scope>
    <source>
        <strain evidence="7">NRIC 0815</strain>
    </source>
</reference>
<proteinExistence type="predicted"/>
<keyword evidence="1" id="KW-0808">Transferase</keyword>
<keyword evidence="7" id="KW-1185">Reference proteome</keyword>
<dbReference type="Gene3D" id="3.40.718.10">
    <property type="entry name" value="Isopropylmalate Dehydrogenase"/>
    <property type="match status" value="1"/>
</dbReference>
<dbReference type="InterPro" id="IPR002505">
    <property type="entry name" value="PTA_PTB"/>
</dbReference>
<sequence>MSEHDDNVSRASSPEKGPNDSSDEPPRKGPMQEGLLGFGEPLVPPREGQTVHDTAPSDSLQYIENRTWDDIAVGDSAELVRTLQAKDIQLFAVMSGDVNPAHVDEEFASTDMFHGVIAHGMWGGALISAVLGTELPGPGTIFLDQTLSFKAPVRLGDTLAVRLEVSEKLPKGRLLLACRCTNQQGETVIEGVAKVIAPRERIRRPRVVLPEVHLHVQGAQYKRLIAATEGLAAIATAIVHPCDVLSLGGALEAGRHGLIQPVLIGPKARILAAAAQAGESLTGIEIIDAPHSHAAAAMAVAMVRSGKVNALMKGALHTDELMEAVVNAELGLRTERRMSHVYALDVPTYPKPLLVTDAAINIYPDLAHKRDIVQNAIDMMQSLGVTCPKVALLSAVETINPHITSTLDAAALCKMADRGQIQGGMIDGPLAFDNAISAKAAAEKGIHSQVAGDADILVAPDLEAANMIAKQLIYLAGADAAGIVLGARVPIILTSRADSLLSRLASCTLAQRYLNHQTEIRS</sequence>
<name>A0ABT6UQN4_9GAMM</name>
<protein>
    <submittedName>
        <fullName evidence="6">Bifunctional enoyl-CoA hydratase/phosphate acetyltransferase</fullName>
    </submittedName>
</protein>
<evidence type="ECO:0000256" key="1">
    <source>
        <dbReference type="ARBA" id="ARBA00022679"/>
    </source>
</evidence>
<feature type="region of interest" description="Disordered" evidence="3">
    <location>
        <begin position="1"/>
        <end position="55"/>
    </location>
</feature>
<dbReference type="SUPFAM" id="SSF54637">
    <property type="entry name" value="Thioesterase/thiol ester dehydrase-isomerase"/>
    <property type="match status" value="1"/>
</dbReference>
<evidence type="ECO:0000259" key="4">
    <source>
        <dbReference type="Pfam" id="PF01515"/>
    </source>
</evidence>
<gene>
    <name evidence="6" type="ORF">QLT01_11650</name>
</gene>
<dbReference type="Pfam" id="PF01575">
    <property type="entry name" value="MaoC_dehydratas"/>
    <property type="match status" value="1"/>
</dbReference>
<dbReference type="RefSeq" id="WP_284727009.1">
    <property type="nucleotide sequence ID" value="NZ_JASCSA010000008.1"/>
</dbReference>
<comment type="caution">
    <text evidence="6">The sequence shown here is derived from an EMBL/GenBank/DDBJ whole genome shotgun (WGS) entry which is preliminary data.</text>
</comment>